<evidence type="ECO:0000313" key="2">
    <source>
        <dbReference type="EMBL" id="AYV81520.1"/>
    </source>
</evidence>
<protein>
    <recommendedName>
        <fullName evidence="1">Aminoglycoside phosphotransferase domain-containing protein</fullName>
    </recommendedName>
</protein>
<evidence type="ECO:0000259" key="1">
    <source>
        <dbReference type="Pfam" id="PF01636"/>
    </source>
</evidence>
<accession>A0A3G5A304</accession>
<proteinExistence type="predicted"/>
<organism evidence="2">
    <name type="scientific">Harvfovirus sp</name>
    <dbReference type="NCBI Taxonomy" id="2487768"/>
    <lineage>
        <taxon>Viruses</taxon>
        <taxon>Varidnaviria</taxon>
        <taxon>Bamfordvirae</taxon>
        <taxon>Nucleocytoviricota</taxon>
        <taxon>Megaviricetes</taxon>
        <taxon>Imitervirales</taxon>
        <taxon>Mimiviridae</taxon>
        <taxon>Klosneuvirinae</taxon>
    </lineage>
</organism>
<dbReference type="Pfam" id="PF01636">
    <property type="entry name" value="APH"/>
    <property type="match status" value="1"/>
</dbReference>
<feature type="domain" description="Aminoglycoside phosphotransferase" evidence="1">
    <location>
        <begin position="158"/>
        <end position="269"/>
    </location>
</feature>
<dbReference type="SUPFAM" id="SSF56112">
    <property type="entry name" value="Protein kinase-like (PK-like)"/>
    <property type="match status" value="1"/>
</dbReference>
<dbReference type="InterPro" id="IPR002575">
    <property type="entry name" value="Aminoglycoside_PTrfase"/>
</dbReference>
<dbReference type="InterPro" id="IPR011009">
    <property type="entry name" value="Kinase-like_dom_sf"/>
</dbReference>
<gene>
    <name evidence="2" type="ORF">Harvfovirus38_14</name>
</gene>
<name>A0A3G5A304_9VIRU</name>
<sequence length="369" mass="41893">MERIQALAISQMAKGDNYYRDPKSLLADHEIFNVAKFIEDSLIRKFETVLLERIGGPLELTGHSGDSVSLIFDQQKLLAVYKEYNKIVTFEMELAAMYYLRKTLEHSAFASVVYPINAIYITTGGIIIQSAATGESVNHMLATLGKSPLGTDERKRKFTECKSAIEACGRGISDLHKHSKSIVSDKYISIFINQMIRLMEQFREWWEKGLCERIIALGTILDLTKLTKTVDDLSQLFKNNPGPGTIVHGDFHPSNVFYDKLTNRVTFIDVSTALLSISSNGEGRGCPERDTSNFVHKLASHGRQLGLESVEIQELQQIFIHQVKINPERFAFFHLRNAMGECIRAIKRTNNLNKQMIEYLNSIILKCYY</sequence>
<dbReference type="EMBL" id="MK072280">
    <property type="protein sequence ID" value="AYV81520.1"/>
    <property type="molecule type" value="Genomic_DNA"/>
</dbReference>
<dbReference type="Gene3D" id="3.90.1200.10">
    <property type="match status" value="1"/>
</dbReference>
<reference evidence="2" key="1">
    <citation type="submission" date="2018-10" db="EMBL/GenBank/DDBJ databases">
        <title>Hidden diversity of soil giant viruses.</title>
        <authorList>
            <person name="Schulz F."/>
            <person name="Alteio L."/>
            <person name="Goudeau D."/>
            <person name="Ryan E.M."/>
            <person name="Malmstrom R.R."/>
            <person name="Blanchard J."/>
            <person name="Woyke T."/>
        </authorList>
    </citation>
    <scope>NUCLEOTIDE SEQUENCE</scope>
    <source>
        <strain evidence="2">HAV1</strain>
    </source>
</reference>